<evidence type="ECO:0000313" key="4">
    <source>
        <dbReference type="Proteomes" id="UP000295293"/>
    </source>
</evidence>
<dbReference type="InterPro" id="IPR050512">
    <property type="entry name" value="Sulf_AdTrans/APS_kinase"/>
</dbReference>
<evidence type="ECO:0000256" key="1">
    <source>
        <dbReference type="ARBA" id="ARBA00022679"/>
    </source>
</evidence>
<dbReference type="GO" id="GO:0016301">
    <property type="term" value="F:kinase activity"/>
    <property type="evidence" value="ECO:0007669"/>
    <property type="project" value="UniProtKB-KW"/>
</dbReference>
<dbReference type="InterPro" id="IPR059117">
    <property type="entry name" value="APS_kinase_dom"/>
</dbReference>
<dbReference type="PANTHER" id="PTHR42700">
    <property type="entry name" value="SULFATE ADENYLYLTRANSFERASE"/>
    <property type="match status" value="1"/>
</dbReference>
<reference evidence="3 4" key="1">
    <citation type="submission" date="2019-03" db="EMBL/GenBank/DDBJ databases">
        <title>Genomic Encyclopedia of Type Strains, Phase IV (KMG-IV): sequencing the most valuable type-strain genomes for metagenomic binning, comparative biology and taxonomic classification.</title>
        <authorList>
            <person name="Goeker M."/>
        </authorList>
    </citation>
    <scope>NUCLEOTIDE SEQUENCE [LARGE SCALE GENOMIC DNA]</scope>
    <source>
        <strain evidence="3 4">DSM 21667</strain>
    </source>
</reference>
<dbReference type="PANTHER" id="PTHR42700:SF1">
    <property type="entry name" value="SULFATE ADENYLYLTRANSFERASE"/>
    <property type="match status" value="1"/>
</dbReference>
<keyword evidence="1" id="KW-0808">Transferase</keyword>
<gene>
    <name evidence="3" type="ORF">DFR29_102130</name>
</gene>
<evidence type="ECO:0000313" key="3">
    <source>
        <dbReference type="EMBL" id="TDR47470.1"/>
    </source>
</evidence>
<dbReference type="RefSeq" id="WP_133817191.1">
    <property type="nucleotide sequence ID" value="NZ_SNZH01000002.1"/>
</dbReference>
<dbReference type="Pfam" id="PF01583">
    <property type="entry name" value="APS_kinase"/>
    <property type="match status" value="1"/>
</dbReference>
<dbReference type="GO" id="GO:0005737">
    <property type="term" value="C:cytoplasm"/>
    <property type="evidence" value="ECO:0007669"/>
    <property type="project" value="TreeGrafter"/>
</dbReference>
<dbReference type="Gene3D" id="3.40.50.300">
    <property type="entry name" value="P-loop containing nucleotide triphosphate hydrolases"/>
    <property type="match status" value="1"/>
</dbReference>
<dbReference type="OrthoDB" id="9804504at2"/>
<dbReference type="GO" id="GO:0019379">
    <property type="term" value="P:sulfate assimilation, phosphoadenylyl sulfate reduction by phosphoadenylyl-sulfate reductase (thioredoxin)"/>
    <property type="evidence" value="ECO:0007669"/>
    <property type="project" value="TreeGrafter"/>
</dbReference>
<dbReference type="EMBL" id="SNZH01000002">
    <property type="protein sequence ID" value="TDR47470.1"/>
    <property type="molecule type" value="Genomic_DNA"/>
</dbReference>
<evidence type="ECO:0000259" key="2">
    <source>
        <dbReference type="Pfam" id="PF01583"/>
    </source>
</evidence>
<keyword evidence="3" id="KW-0418">Kinase</keyword>
<protein>
    <submittedName>
        <fullName evidence="3">Adenylylsulfate kinase</fullName>
    </submittedName>
</protein>
<keyword evidence="4" id="KW-1185">Reference proteome</keyword>
<dbReference type="Proteomes" id="UP000295293">
    <property type="component" value="Unassembled WGS sequence"/>
</dbReference>
<accession>A0A4R6Z6S1</accession>
<sequence length="173" mass="18598">MSIIWITGLAGAGKTTLARQLALQLEAGQAQQGEAQRCAVTLLDGDEVRKGMGELGRGYSRDERLAVARNISGLAVAHSRGGGCAVVSTISLFHEIHAMNRASGQDYFEVLLECPAQLRQERIGGQRVLHGPRVGVELAAEFPLLPHLRLDSAACAAPQLAERVLQAWCLRHV</sequence>
<dbReference type="GO" id="GO:0004781">
    <property type="term" value="F:sulfate adenylyltransferase (ATP) activity"/>
    <property type="evidence" value="ECO:0007669"/>
    <property type="project" value="TreeGrafter"/>
</dbReference>
<organism evidence="3 4">
    <name type="scientific">Tahibacter aquaticus</name>
    <dbReference type="NCBI Taxonomy" id="520092"/>
    <lineage>
        <taxon>Bacteria</taxon>
        <taxon>Pseudomonadati</taxon>
        <taxon>Pseudomonadota</taxon>
        <taxon>Gammaproteobacteria</taxon>
        <taxon>Lysobacterales</taxon>
        <taxon>Rhodanobacteraceae</taxon>
        <taxon>Tahibacter</taxon>
    </lineage>
</organism>
<dbReference type="InterPro" id="IPR027417">
    <property type="entry name" value="P-loop_NTPase"/>
</dbReference>
<proteinExistence type="predicted"/>
<dbReference type="AlphaFoldDB" id="A0A4R6Z6S1"/>
<feature type="domain" description="APS kinase" evidence="2">
    <location>
        <begin position="3"/>
        <end position="122"/>
    </location>
</feature>
<dbReference type="GO" id="GO:0010134">
    <property type="term" value="P:sulfate assimilation via adenylyl sulfate reduction"/>
    <property type="evidence" value="ECO:0007669"/>
    <property type="project" value="TreeGrafter"/>
</dbReference>
<dbReference type="SUPFAM" id="SSF52540">
    <property type="entry name" value="P-loop containing nucleoside triphosphate hydrolases"/>
    <property type="match status" value="1"/>
</dbReference>
<comment type="caution">
    <text evidence="3">The sequence shown here is derived from an EMBL/GenBank/DDBJ whole genome shotgun (WGS) entry which is preliminary data.</text>
</comment>
<name>A0A4R6Z6S1_9GAMM</name>